<feature type="transmembrane region" description="Helical" evidence="1">
    <location>
        <begin position="46"/>
        <end position="68"/>
    </location>
</feature>
<keyword evidence="1" id="KW-1133">Transmembrane helix</keyword>
<feature type="transmembrane region" description="Helical" evidence="1">
    <location>
        <begin position="75"/>
        <end position="95"/>
    </location>
</feature>
<keyword evidence="3" id="KW-1185">Reference proteome</keyword>
<accession>A0A809SK91</accession>
<evidence type="ECO:0000313" key="2">
    <source>
        <dbReference type="EMBL" id="BBU47826.1"/>
    </source>
</evidence>
<proteinExistence type="predicted"/>
<dbReference type="KEGG" id="mfel:JPM2_5190"/>
<protein>
    <submittedName>
        <fullName evidence="2">Uncharacterized protein</fullName>
    </submittedName>
</protein>
<evidence type="ECO:0000313" key="3">
    <source>
        <dbReference type="Proteomes" id="UP000464317"/>
    </source>
</evidence>
<keyword evidence="1" id="KW-0472">Membrane</keyword>
<feature type="transmembrane region" description="Helical" evidence="1">
    <location>
        <begin position="107"/>
        <end position="129"/>
    </location>
</feature>
<dbReference type="AlphaFoldDB" id="A0A809SK91"/>
<reference evidence="2 3" key="1">
    <citation type="submission" date="2020-01" db="EMBL/GenBank/DDBJ databases">
        <title>Complete genome sequence of Mycoplasma felis strain Myco-2.</title>
        <authorList>
            <person name="Kinoshita Y."/>
            <person name="Niwa H."/>
            <person name="Uchida-Fujii E."/>
            <person name="Nukada T."/>
        </authorList>
    </citation>
    <scope>NUCLEOTIDE SEQUENCE [LARGE SCALE GENOMIC DNA]</scope>
    <source>
        <strain evidence="2 3">Myco-2</strain>
    </source>
</reference>
<sequence length="151" mass="17561">MTLLALLTAVLLIWVLIPFGYGIKQTDEIKKLSKEEISELAKNISIKTLVSYFANTFIIIFFMIYILLLRNKLTAGYFFFSIWIIVFVTLIALPFYQGTDNLTNFQIVLGSLVSLVSGIITITLIVYAIQYYIKRKFSYYEWYKIHKGRSK</sequence>
<gene>
    <name evidence="2" type="ORF">JPM2_5190</name>
</gene>
<keyword evidence="1" id="KW-0812">Transmembrane</keyword>
<dbReference type="EMBL" id="AP022325">
    <property type="protein sequence ID" value="BBU47826.1"/>
    <property type="molecule type" value="Genomic_DNA"/>
</dbReference>
<name>A0A809SK91_9BACT</name>
<dbReference type="Proteomes" id="UP000464317">
    <property type="component" value="Chromosome"/>
</dbReference>
<organism evidence="2 3">
    <name type="scientific">Mycoplasmopsis felis</name>
    <dbReference type="NCBI Taxonomy" id="33923"/>
    <lineage>
        <taxon>Bacteria</taxon>
        <taxon>Bacillati</taxon>
        <taxon>Mycoplasmatota</taxon>
        <taxon>Mycoplasmoidales</taxon>
        <taxon>Metamycoplasmataceae</taxon>
        <taxon>Mycoplasmopsis</taxon>
    </lineage>
</organism>
<evidence type="ECO:0000256" key="1">
    <source>
        <dbReference type="SAM" id="Phobius"/>
    </source>
</evidence>